<evidence type="ECO:0000256" key="5">
    <source>
        <dbReference type="ARBA" id="ARBA00023306"/>
    </source>
</evidence>
<dbReference type="GO" id="GO:0007091">
    <property type="term" value="P:metaphase/anaphase transition of mitotic cell cycle"/>
    <property type="evidence" value="ECO:0007669"/>
    <property type="project" value="TreeGrafter"/>
</dbReference>
<dbReference type="GO" id="GO:0051301">
    <property type="term" value="P:cell division"/>
    <property type="evidence" value="ECO:0007669"/>
    <property type="project" value="UniProtKB-KW"/>
</dbReference>
<evidence type="ECO:0000259" key="6">
    <source>
        <dbReference type="Pfam" id="PF21282"/>
    </source>
</evidence>
<comment type="caution">
    <text evidence="7">The sequence shown here is derived from an EMBL/GenBank/DDBJ whole genome shotgun (WGS) entry which is preliminary data.</text>
</comment>
<dbReference type="PANTHER" id="PTHR12827:SF3">
    <property type="entry name" value="ANAPHASE-PROMOTING COMPLEX SUBUNIT 1"/>
    <property type="match status" value="1"/>
</dbReference>
<sequence length="740" mass="82653">MQWVMIRTIALSAGNAMVHFESQKPLISERFHVPGFSMLCQMKPMDNTISADRTGFTEEKFSWAFFHAGTSAGLHISRNAAGIDTSWIVFNKPQDLTNRHAGFLLALGLNGHLKLMAKWLAFKYLTPKHTMTSIGLLLGLSASHMGTMDSLITRMLSVHITRMLPPGAAELNVSPLTQTAGLLGIGLLYYNTQHRRMSEMMLSELEYKEAEDAGSPPDTLRDESYRLAAGFSLGLMNLGKGSDLRGLHGLNLLERLLSIAVGPRPVELVHVIDKATAATIVAIAFIYMKSNDNSVARKIDVPDTLSQLDYIRPDALLLRALAKNLIMWDSVLEDKGWIQAQLPAYCSFALSGQNVPKQLRSADIPTYNIVTGHAWSLSLRFAGSGSSVVRDEILSYLDVFWAVSQQTAFYYDAQLARTTVRRCIDILALSAATVMAGTGDLVTFRHLRRLHGRTDDQTTYGSHMAAHLAIGTLFLGGGTYTFATSNLAIASLIMAFYPLFPTDVLDNAVHLQAFRHLWVLAAEARCAVVMDIDNQRPIATQLKITLKSGQEKIMKAPCLLPELETISSLETMDPVYWHAKLDFENNKDHLHSFKTNQTLVVRKAPVNTASPSALSQILNNLNETQNKPHWFSMWAWLQKLSAFEDSNAKDLDLAIPITSRSVVHRDERSSVLDDRLTLWSDAMSWDAQRLSNVRLLLRWAEKQRFESGGKLRWLGDDFVEKLEAMIERRMVELHGEELDE</sequence>
<comment type="similarity">
    <text evidence="1">Belongs to the APC1 family.</text>
</comment>
<dbReference type="EMBL" id="ML996083">
    <property type="protein sequence ID" value="KAF2155165.1"/>
    <property type="molecule type" value="Genomic_DNA"/>
</dbReference>
<keyword evidence="5" id="KW-0131">Cell cycle</keyword>
<dbReference type="InterPro" id="IPR024990">
    <property type="entry name" value="Apc1"/>
</dbReference>
<dbReference type="InterPro" id="IPR048971">
    <property type="entry name" value="Apc1_3rd"/>
</dbReference>
<keyword evidence="8" id="KW-1185">Reference proteome</keyword>
<evidence type="ECO:0000256" key="3">
    <source>
        <dbReference type="ARBA" id="ARBA00022737"/>
    </source>
</evidence>
<accession>A0A9P4J6V3</accession>
<dbReference type="AlphaFoldDB" id="A0A9P4J6V3"/>
<feature type="domain" description="Anaphase-promoting complex subunit 1 beta-sandwich" evidence="6">
    <location>
        <begin position="526"/>
        <end position="601"/>
    </location>
</feature>
<dbReference type="Pfam" id="PF21282">
    <property type="entry name" value="APC1_3rd"/>
    <property type="match status" value="1"/>
</dbReference>
<evidence type="ECO:0000256" key="1">
    <source>
        <dbReference type="ARBA" id="ARBA00010547"/>
    </source>
</evidence>
<dbReference type="Proteomes" id="UP000799439">
    <property type="component" value="Unassembled WGS sequence"/>
</dbReference>
<evidence type="ECO:0000313" key="7">
    <source>
        <dbReference type="EMBL" id="KAF2155165.1"/>
    </source>
</evidence>
<gene>
    <name evidence="7" type="ORF">K461DRAFT_285236</name>
</gene>
<dbReference type="FunFam" id="1.25.10.10:FF:000217">
    <property type="entry name" value="20S cyclosome subunit (APC1/BimE)"/>
    <property type="match status" value="1"/>
</dbReference>
<dbReference type="InterPro" id="IPR011989">
    <property type="entry name" value="ARM-like"/>
</dbReference>
<dbReference type="OrthoDB" id="26401at2759"/>
<dbReference type="GO" id="GO:0005680">
    <property type="term" value="C:anaphase-promoting complex"/>
    <property type="evidence" value="ECO:0007669"/>
    <property type="project" value="InterPro"/>
</dbReference>
<dbReference type="PANTHER" id="PTHR12827">
    <property type="entry name" value="MEIOTIC CHECKPOINT REGULATOR TSG24 FAMILY MEMBER"/>
    <property type="match status" value="1"/>
</dbReference>
<dbReference type="GO" id="GO:0060090">
    <property type="term" value="F:molecular adaptor activity"/>
    <property type="evidence" value="ECO:0007669"/>
    <property type="project" value="TreeGrafter"/>
</dbReference>
<name>A0A9P4J6V3_9PEZI</name>
<proteinExistence type="inferred from homology"/>
<protein>
    <recommendedName>
        <fullName evidence="6">Anaphase-promoting complex subunit 1 beta-sandwich domain-containing protein</fullName>
    </recommendedName>
</protein>
<keyword evidence="4" id="KW-0498">Mitosis</keyword>
<evidence type="ECO:0000256" key="4">
    <source>
        <dbReference type="ARBA" id="ARBA00022776"/>
    </source>
</evidence>
<organism evidence="7 8">
    <name type="scientific">Myriangium duriaei CBS 260.36</name>
    <dbReference type="NCBI Taxonomy" id="1168546"/>
    <lineage>
        <taxon>Eukaryota</taxon>
        <taxon>Fungi</taxon>
        <taxon>Dikarya</taxon>
        <taxon>Ascomycota</taxon>
        <taxon>Pezizomycotina</taxon>
        <taxon>Dothideomycetes</taxon>
        <taxon>Dothideomycetidae</taxon>
        <taxon>Myriangiales</taxon>
        <taxon>Myriangiaceae</taxon>
        <taxon>Myriangium</taxon>
    </lineage>
</organism>
<keyword evidence="2" id="KW-0132">Cell division</keyword>
<reference evidence="7" key="1">
    <citation type="journal article" date="2020" name="Stud. Mycol.">
        <title>101 Dothideomycetes genomes: a test case for predicting lifestyles and emergence of pathogens.</title>
        <authorList>
            <person name="Haridas S."/>
            <person name="Albert R."/>
            <person name="Binder M."/>
            <person name="Bloem J."/>
            <person name="Labutti K."/>
            <person name="Salamov A."/>
            <person name="Andreopoulos B."/>
            <person name="Baker S."/>
            <person name="Barry K."/>
            <person name="Bills G."/>
            <person name="Bluhm B."/>
            <person name="Cannon C."/>
            <person name="Castanera R."/>
            <person name="Culley D."/>
            <person name="Daum C."/>
            <person name="Ezra D."/>
            <person name="Gonzalez J."/>
            <person name="Henrissat B."/>
            <person name="Kuo A."/>
            <person name="Liang C."/>
            <person name="Lipzen A."/>
            <person name="Lutzoni F."/>
            <person name="Magnuson J."/>
            <person name="Mondo S."/>
            <person name="Nolan M."/>
            <person name="Ohm R."/>
            <person name="Pangilinan J."/>
            <person name="Park H.-J."/>
            <person name="Ramirez L."/>
            <person name="Alfaro M."/>
            <person name="Sun H."/>
            <person name="Tritt A."/>
            <person name="Yoshinaga Y."/>
            <person name="Zwiers L.-H."/>
            <person name="Turgeon B."/>
            <person name="Goodwin S."/>
            <person name="Spatafora J."/>
            <person name="Crous P."/>
            <person name="Grigoriev I."/>
        </authorList>
    </citation>
    <scope>NUCLEOTIDE SEQUENCE</scope>
    <source>
        <strain evidence="7">CBS 260.36</strain>
    </source>
</reference>
<dbReference type="GO" id="GO:0031145">
    <property type="term" value="P:anaphase-promoting complex-dependent catabolic process"/>
    <property type="evidence" value="ECO:0007669"/>
    <property type="project" value="TreeGrafter"/>
</dbReference>
<keyword evidence="3" id="KW-0677">Repeat</keyword>
<dbReference type="GO" id="GO:0070979">
    <property type="term" value="P:protein K11-linked ubiquitination"/>
    <property type="evidence" value="ECO:0007669"/>
    <property type="project" value="TreeGrafter"/>
</dbReference>
<dbReference type="Gene3D" id="1.25.10.10">
    <property type="entry name" value="Leucine-rich Repeat Variant"/>
    <property type="match status" value="2"/>
</dbReference>
<evidence type="ECO:0000256" key="2">
    <source>
        <dbReference type="ARBA" id="ARBA00022618"/>
    </source>
</evidence>
<evidence type="ECO:0000313" key="8">
    <source>
        <dbReference type="Proteomes" id="UP000799439"/>
    </source>
</evidence>